<dbReference type="EMBL" id="GBRH01268738">
    <property type="protein sequence ID" value="JAD29157.1"/>
    <property type="molecule type" value="Transcribed_RNA"/>
</dbReference>
<sequence>MQTWPVAMVMMIRRT</sequence>
<name>A0A0A8Z2V0_ARUDO</name>
<reference evidence="1" key="2">
    <citation type="journal article" date="2015" name="Data Brief">
        <title>Shoot transcriptome of the giant reed, Arundo donax.</title>
        <authorList>
            <person name="Barrero R.A."/>
            <person name="Guerrero F.D."/>
            <person name="Moolhuijzen P."/>
            <person name="Goolsby J.A."/>
            <person name="Tidwell J."/>
            <person name="Bellgard S.E."/>
            <person name="Bellgard M.I."/>
        </authorList>
    </citation>
    <scope>NUCLEOTIDE SEQUENCE</scope>
    <source>
        <tissue evidence="1">Shoot tissue taken approximately 20 cm above the soil surface</tissue>
    </source>
</reference>
<accession>A0A0A8Z2V0</accession>
<organism evidence="1">
    <name type="scientific">Arundo donax</name>
    <name type="common">Giant reed</name>
    <name type="synonym">Donax arundinaceus</name>
    <dbReference type="NCBI Taxonomy" id="35708"/>
    <lineage>
        <taxon>Eukaryota</taxon>
        <taxon>Viridiplantae</taxon>
        <taxon>Streptophyta</taxon>
        <taxon>Embryophyta</taxon>
        <taxon>Tracheophyta</taxon>
        <taxon>Spermatophyta</taxon>
        <taxon>Magnoliopsida</taxon>
        <taxon>Liliopsida</taxon>
        <taxon>Poales</taxon>
        <taxon>Poaceae</taxon>
        <taxon>PACMAD clade</taxon>
        <taxon>Arundinoideae</taxon>
        <taxon>Arundineae</taxon>
        <taxon>Arundo</taxon>
    </lineage>
</organism>
<protein>
    <submittedName>
        <fullName evidence="1">Uncharacterized protein</fullName>
    </submittedName>
</protein>
<evidence type="ECO:0000313" key="1">
    <source>
        <dbReference type="EMBL" id="JAD29157.1"/>
    </source>
</evidence>
<reference evidence="1" key="1">
    <citation type="submission" date="2014-09" db="EMBL/GenBank/DDBJ databases">
        <authorList>
            <person name="Magalhaes I.L.F."/>
            <person name="Oliveira U."/>
            <person name="Santos F.R."/>
            <person name="Vidigal T.H.D.A."/>
            <person name="Brescovit A.D."/>
            <person name="Santos A.J."/>
        </authorList>
    </citation>
    <scope>NUCLEOTIDE SEQUENCE</scope>
    <source>
        <tissue evidence="1">Shoot tissue taken approximately 20 cm above the soil surface</tissue>
    </source>
</reference>
<proteinExistence type="predicted"/>